<evidence type="ECO:0000313" key="3">
    <source>
        <dbReference type="Proteomes" id="UP000230842"/>
    </source>
</evidence>
<dbReference type="OrthoDB" id="2986620at2"/>
<feature type="domain" description="Alanine racemase N-terminal" evidence="1">
    <location>
        <begin position="18"/>
        <end position="176"/>
    </location>
</feature>
<keyword evidence="3" id="KW-1185">Reference proteome</keyword>
<dbReference type="GO" id="GO:0003824">
    <property type="term" value="F:catalytic activity"/>
    <property type="evidence" value="ECO:0007669"/>
    <property type="project" value="InterPro"/>
</dbReference>
<dbReference type="SUPFAM" id="SSF51419">
    <property type="entry name" value="PLP-binding barrel"/>
    <property type="match status" value="1"/>
</dbReference>
<dbReference type="InterPro" id="IPR029066">
    <property type="entry name" value="PLP-binding_barrel"/>
</dbReference>
<dbReference type="Pfam" id="PF01168">
    <property type="entry name" value="Ala_racemase_N"/>
    <property type="match status" value="1"/>
</dbReference>
<dbReference type="EMBL" id="PGEZ01000001">
    <property type="protein sequence ID" value="PJJ57673.1"/>
    <property type="molecule type" value="Genomic_DNA"/>
</dbReference>
<dbReference type="AlphaFoldDB" id="A0A0B2B2J9"/>
<protein>
    <submittedName>
        <fullName evidence="2">Alanine racemase</fullName>
    </submittedName>
</protein>
<comment type="caution">
    <text evidence="2">The sequence shown here is derived from an EMBL/GenBank/DDBJ whole genome shotgun (WGS) entry which is preliminary data.</text>
</comment>
<evidence type="ECO:0000313" key="2">
    <source>
        <dbReference type="EMBL" id="PJJ57673.1"/>
    </source>
</evidence>
<dbReference type="InterPro" id="IPR001608">
    <property type="entry name" value="Ala_racemase_N"/>
</dbReference>
<dbReference type="Gene3D" id="3.20.20.10">
    <property type="entry name" value="Alanine racemase"/>
    <property type="match status" value="1"/>
</dbReference>
<dbReference type="Proteomes" id="UP000230842">
    <property type="component" value="Unassembled WGS sequence"/>
</dbReference>
<proteinExistence type="predicted"/>
<sequence>MTLTLHVDGERWSAHLHAVAGAMPGIVPVIKGNGYGFGNRALARRAGELGAGTVAVGTYTELVDVLPLFGGDVVVMTPWRPFAAASVRPERMYDPRVVHTVSRVEDVAALREVAPPGTRVLIEGETSMARHGVDRHALAAVAEDLGDLRLEGFSLHLPMTGDNLAEADRWAGVFETSRLRGLATGAPVLSVSHLRTAELAALAERRPQLSVRPRVGTALWLGDRGAFRVTGQVLDSHQVERGERVGYRQRPVPAHGTLLVVSGGTAHGIGLEAPTSASTLRQRATSVAKGGLGAAGFALSPFTVGDKQRWFVEPPHMQASMILVPSGVPVPAVGDEVEVDVRMTTTQFDAVDVR</sequence>
<evidence type="ECO:0000259" key="1">
    <source>
        <dbReference type="Pfam" id="PF01168"/>
    </source>
</evidence>
<accession>A0A0B2B2J9</accession>
<gene>
    <name evidence="2" type="ORF">CLV56_1911</name>
</gene>
<reference evidence="2 3" key="1">
    <citation type="submission" date="2017-11" db="EMBL/GenBank/DDBJ databases">
        <title>Genomic Encyclopedia of Archaeal and Bacterial Type Strains, Phase II (KMG-II): From Individual Species to Whole Genera.</title>
        <authorList>
            <person name="Goeker M."/>
        </authorList>
    </citation>
    <scope>NUCLEOTIDE SEQUENCE [LARGE SCALE GENOMIC DNA]</scope>
    <source>
        <strain evidence="2 3">DSM 27763</strain>
    </source>
</reference>
<name>A0A0B2B2J9_9ACTN</name>
<dbReference type="InterPro" id="IPR009006">
    <property type="entry name" value="Ala_racemase/Decarboxylase_C"/>
</dbReference>
<organism evidence="2 3">
    <name type="scientific">Mumia flava</name>
    <dbReference type="NCBI Taxonomy" id="1348852"/>
    <lineage>
        <taxon>Bacteria</taxon>
        <taxon>Bacillati</taxon>
        <taxon>Actinomycetota</taxon>
        <taxon>Actinomycetes</taxon>
        <taxon>Propionibacteriales</taxon>
        <taxon>Nocardioidaceae</taxon>
        <taxon>Mumia</taxon>
    </lineage>
</organism>
<dbReference type="RefSeq" id="WP_039363304.1">
    <property type="nucleotide sequence ID" value="NZ_PGEZ01000001.1"/>
</dbReference>
<dbReference type="Gene3D" id="2.40.37.10">
    <property type="entry name" value="Lyase, Ornithine Decarboxylase, Chain A, domain 1"/>
    <property type="match status" value="1"/>
</dbReference>